<dbReference type="InterPro" id="IPR027417">
    <property type="entry name" value="P-loop_NTPase"/>
</dbReference>
<keyword evidence="5 7" id="KW-1133">Transmembrane helix</keyword>
<evidence type="ECO:0000256" key="6">
    <source>
        <dbReference type="ARBA" id="ARBA00023136"/>
    </source>
</evidence>
<evidence type="ECO:0000256" key="5">
    <source>
        <dbReference type="ARBA" id="ARBA00022989"/>
    </source>
</evidence>
<keyword evidence="4 7" id="KW-0812">Transmembrane</keyword>
<comment type="subcellular location">
    <subcellularLocation>
        <location evidence="1">Cell membrane</location>
        <topology evidence="1">Multi-pass membrane protein</topology>
    </subcellularLocation>
</comment>
<evidence type="ECO:0000313" key="9">
    <source>
        <dbReference type="Proteomes" id="UP000410049"/>
    </source>
</evidence>
<gene>
    <name evidence="8" type="ORF">EMO91_05320</name>
</gene>
<evidence type="ECO:0000256" key="2">
    <source>
        <dbReference type="ARBA" id="ARBA00008806"/>
    </source>
</evidence>
<keyword evidence="3" id="KW-1003">Cell membrane</keyword>
<dbReference type="AlphaFoldDB" id="A0A5M9ZM87"/>
<dbReference type="PANTHER" id="PTHR37937">
    <property type="entry name" value="CONJUGATIVE TRANSFER: DNA TRANSPORT"/>
    <property type="match status" value="1"/>
</dbReference>
<name>A0A5M9ZM87_9BIFI</name>
<dbReference type="InterPro" id="IPR003688">
    <property type="entry name" value="TraG/VirD4"/>
</dbReference>
<dbReference type="Gene3D" id="3.40.50.300">
    <property type="entry name" value="P-loop containing nucleotide triphosphate hydrolases"/>
    <property type="match status" value="1"/>
</dbReference>
<evidence type="ECO:0000313" key="8">
    <source>
        <dbReference type="EMBL" id="KAA8828559.1"/>
    </source>
</evidence>
<evidence type="ECO:0000256" key="1">
    <source>
        <dbReference type="ARBA" id="ARBA00004651"/>
    </source>
</evidence>
<proteinExistence type="inferred from homology"/>
<protein>
    <submittedName>
        <fullName evidence="8">Type IV secretory system conjugative DNA transfer family protein</fullName>
    </submittedName>
</protein>
<comment type="similarity">
    <text evidence="2">Belongs to the VirD4/TraG family.</text>
</comment>
<evidence type="ECO:0000256" key="7">
    <source>
        <dbReference type="SAM" id="Phobius"/>
    </source>
</evidence>
<comment type="caution">
    <text evidence="8">The sequence shown here is derived from an EMBL/GenBank/DDBJ whole genome shotgun (WGS) entry which is preliminary data.</text>
</comment>
<keyword evidence="6 7" id="KW-0472">Membrane</keyword>
<dbReference type="PROSITE" id="PS51257">
    <property type="entry name" value="PROKAR_LIPOPROTEIN"/>
    <property type="match status" value="1"/>
</dbReference>
<evidence type="ECO:0000256" key="3">
    <source>
        <dbReference type="ARBA" id="ARBA00022475"/>
    </source>
</evidence>
<dbReference type="Proteomes" id="UP000410049">
    <property type="component" value="Unassembled WGS sequence"/>
</dbReference>
<sequence length="560" mass="62866">MKRFPVICLTILSACLLFYLGNRVCLQVRGDMIAGLSASEIIDRMFIGIAERPLLLSLHQTDLLAGLGAVAAVGLAWLYRWSMRRDLREGEEHGSAKWGTPADIKPFRQGGRRDLLMTATESLGIDGRVTKRNLNVLTIGSSGSGKTRRYVLPNLRQANMSYAITDPKGEIQDEVGELLRGKGYAIHCLNLIDLERSDRFNPMRYLNPADPEAGILRLTENIITNTAGDNRQPGNGDGFWERAERNLLNALIAWVRFAEDEPDLNRVTDMLDRMEASEADEAMQSDVDLMFDAARELVAEYHANPGRHDAESRQTLEGLDFAARQYRKFQQGAGETKKSIIISLGVRLAPLQVGSVRRILSGDDMQLDEIALRPTAVFLALPDTENTFSFLAAILYQCLFETNVYQADHANSYDHSARRLPVHCFLDEFANVGRIPNFQRLIATIRSRNISCSVIIQNYAQGKAMYKDDWETIVGNCDSMLFLGGTETSTLEWVSKRLGSQTIDVMDDSESKGVNGSYSVSWRRTKRELMQPDELGLLPTDECIYILRGVRPFRSRKIPM</sequence>
<dbReference type="RefSeq" id="WP_150379083.1">
    <property type="nucleotide sequence ID" value="NZ_RZUH01000003.1"/>
</dbReference>
<dbReference type="CDD" id="cd01127">
    <property type="entry name" value="TrwB_TraG_TraD_VirD4"/>
    <property type="match status" value="1"/>
</dbReference>
<dbReference type="GO" id="GO:0005886">
    <property type="term" value="C:plasma membrane"/>
    <property type="evidence" value="ECO:0007669"/>
    <property type="project" value="UniProtKB-SubCell"/>
</dbReference>
<dbReference type="PANTHER" id="PTHR37937:SF1">
    <property type="entry name" value="CONJUGATIVE TRANSFER: DNA TRANSPORT"/>
    <property type="match status" value="1"/>
</dbReference>
<evidence type="ECO:0000256" key="4">
    <source>
        <dbReference type="ARBA" id="ARBA00022692"/>
    </source>
</evidence>
<reference evidence="8 9" key="1">
    <citation type="journal article" date="2019" name="Syst. Appl. Microbiol.">
        <title>Characterization of Bifidobacterium species in feaces of the Egyptian fruit bat: Description of B. vespertilionis sp. nov. and B. rousetti sp. nov.</title>
        <authorList>
            <person name="Modesto M."/>
            <person name="Satti M."/>
            <person name="Watanabe K."/>
            <person name="Puglisi E."/>
            <person name="Morelli L."/>
            <person name="Huang C.-H."/>
            <person name="Liou J.-S."/>
            <person name="Miyashita M."/>
            <person name="Tamura T."/>
            <person name="Saito S."/>
            <person name="Mori K."/>
            <person name="Huang L."/>
            <person name="Sciavilla P."/>
            <person name="Sandri C."/>
            <person name="Spiezio C."/>
            <person name="Vitali F."/>
            <person name="Cavalieri D."/>
            <person name="Perpetuini G."/>
            <person name="Tofalo R."/>
            <person name="Bonetti A."/>
            <person name="Arita M."/>
            <person name="Mattarelli P."/>
        </authorList>
    </citation>
    <scope>NUCLEOTIDE SEQUENCE [LARGE SCALE GENOMIC DNA]</scope>
    <source>
        <strain evidence="8 9">RST17</strain>
    </source>
</reference>
<dbReference type="EMBL" id="RZUH01000003">
    <property type="protein sequence ID" value="KAA8828559.1"/>
    <property type="molecule type" value="Genomic_DNA"/>
</dbReference>
<accession>A0A5M9ZM87</accession>
<dbReference type="InterPro" id="IPR051539">
    <property type="entry name" value="T4SS-coupling_protein"/>
</dbReference>
<dbReference type="Pfam" id="PF02534">
    <property type="entry name" value="T4SS-DNA_transf"/>
    <property type="match status" value="1"/>
</dbReference>
<organism evidence="8 9">
    <name type="scientific">Bifidobacterium myosotis</name>
    <dbReference type="NCBI Taxonomy" id="1630166"/>
    <lineage>
        <taxon>Bacteria</taxon>
        <taxon>Bacillati</taxon>
        <taxon>Actinomycetota</taxon>
        <taxon>Actinomycetes</taxon>
        <taxon>Bifidobacteriales</taxon>
        <taxon>Bifidobacteriaceae</taxon>
        <taxon>Bifidobacterium</taxon>
    </lineage>
</organism>
<dbReference type="SUPFAM" id="SSF52540">
    <property type="entry name" value="P-loop containing nucleoside triphosphate hydrolases"/>
    <property type="match status" value="1"/>
</dbReference>
<feature type="transmembrane region" description="Helical" evidence="7">
    <location>
        <begin position="63"/>
        <end position="79"/>
    </location>
</feature>
<dbReference type="NCBIfam" id="NF045973">
    <property type="entry name" value="conju_CD1115"/>
    <property type="match status" value="1"/>
</dbReference>